<sequence length="171" mass="18883">MRHGRLGGSDGRVRDRIGSVAVQVDAGDGVKGRRVRRSTNQLMLALEEVTMPTLSPSNVGRRLQVQVHHSHCLVYPVADAPRLLASDGWQAESEPAGSRTLTPWRRRSKQRTCASRKDGRFDGRHDEILLRTASRATPKHRTGKQQGIPGVVDAMSAARKSKNRDTTVCED</sequence>
<proteinExistence type="predicted"/>
<dbReference type="EMBL" id="MU004445">
    <property type="protein sequence ID" value="KAF2650747.1"/>
    <property type="molecule type" value="Genomic_DNA"/>
</dbReference>
<protein>
    <submittedName>
        <fullName evidence="1">Uncharacterized protein</fullName>
    </submittedName>
</protein>
<evidence type="ECO:0000313" key="2">
    <source>
        <dbReference type="Proteomes" id="UP000799324"/>
    </source>
</evidence>
<name>A0A6A6SUL2_9PLEO</name>
<keyword evidence="2" id="KW-1185">Reference proteome</keyword>
<evidence type="ECO:0000313" key="1">
    <source>
        <dbReference type="EMBL" id="KAF2650747.1"/>
    </source>
</evidence>
<gene>
    <name evidence="1" type="ORF">K491DRAFT_118965</name>
</gene>
<accession>A0A6A6SUL2</accession>
<organism evidence="1 2">
    <name type="scientific">Lophiostoma macrostomum CBS 122681</name>
    <dbReference type="NCBI Taxonomy" id="1314788"/>
    <lineage>
        <taxon>Eukaryota</taxon>
        <taxon>Fungi</taxon>
        <taxon>Dikarya</taxon>
        <taxon>Ascomycota</taxon>
        <taxon>Pezizomycotina</taxon>
        <taxon>Dothideomycetes</taxon>
        <taxon>Pleosporomycetidae</taxon>
        <taxon>Pleosporales</taxon>
        <taxon>Lophiostomataceae</taxon>
        <taxon>Lophiostoma</taxon>
    </lineage>
</organism>
<dbReference type="Proteomes" id="UP000799324">
    <property type="component" value="Unassembled WGS sequence"/>
</dbReference>
<reference evidence="1" key="1">
    <citation type="journal article" date="2020" name="Stud. Mycol.">
        <title>101 Dothideomycetes genomes: a test case for predicting lifestyles and emergence of pathogens.</title>
        <authorList>
            <person name="Haridas S."/>
            <person name="Albert R."/>
            <person name="Binder M."/>
            <person name="Bloem J."/>
            <person name="Labutti K."/>
            <person name="Salamov A."/>
            <person name="Andreopoulos B."/>
            <person name="Baker S."/>
            <person name="Barry K."/>
            <person name="Bills G."/>
            <person name="Bluhm B."/>
            <person name="Cannon C."/>
            <person name="Castanera R."/>
            <person name="Culley D."/>
            <person name="Daum C."/>
            <person name="Ezra D."/>
            <person name="Gonzalez J."/>
            <person name="Henrissat B."/>
            <person name="Kuo A."/>
            <person name="Liang C."/>
            <person name="Lipzen A."/>
            <person name="Lutzoni F."/>
            <person name="Magnuson J."/>
            <person name="Mondo S."/>
            <person name="Nolan M."/>
            <person name="Ohm R."/>
            <person name="Pangilinan J."/>
            <person name="Park H.-J."/>
            <person name="Ramirez L."/>
            <person name="Alfaro M."/>
            <person name="Sun H."/>
            <person name="Tritt A."/>
            <person name="Yoshinaga Y."/>
            <person name="Zwiers L.-H."/>
            <person name="Turgeon B."/>
            <person name="Goodwin S."/>
            <person name="Spatafora J."/>
            <person name="Crous P."/>
            <person name="Grigoriev I."/>
        </authorList>
    </citation>
    <scope>NUCLEOTIDE SEQUENCE</scope>
    <source>
        <strain evidence="1">CBS 122681</strain>
    </source>
</reference>
<dbReference type="AlphaFoldDB" id="A0A6A6SUL2"/>